<organism evidence="7 8">
    <name type="scientific">Planosporangium thailandense</name>
    <dbReference type="NCBI Taxonomy" id="765197"/>
    <lineage>
        <taxon>Bacteria</taxon>
        <taxon>Bacillati</taxon>
        <taxon>Actinomycetota</taxon>
        <taxon>Actinomycetes</taxon>
        <taxon>Micromonosporales</taxon>
        <taxon>Micromonosporaceae</taxon>
        <taxon>Planosporangium</taxon>
    </lineage>
</organism>
<name>A0ABX0Y0L0_9ACTN</name>
<evidence type="ECO:0000313" key="7">
    <source>
        <dbReference type="EMBL" id="NJC71886.1"/>
    </source>
</evidence>
<proteinExistence type="inferred from homology"/>
<evidence type="ECO:0000256" key="4">
    <source>
        <dbReference type="RuleBase" id="RU003557"/>
    </source>
</evidence>
<evidence type="ECO:0000256" key="1">
    <source>
        <dbReference type="ARBA" id="ARBA00010982"/>
    </source>
</evidence>
<dbReference type="EC" id="2.3.1.9" evidence="7"/>
<keyword evidence="2 4" id="KW-0808">Transferase</keyword>
<dbReference type="GO" id="GO:0003985">
    <property type="term" value="F:acetyl-CoA C-acetyltransferase activity"/>
    <property type="evidence" value="ECO:0007669"/>
    <property type="project" value="UniProtKB-EC"/>
</dbReference>
<protein>
    <submittedName>
        <fullName evidence="7">Acetyl-CoA C-acetyltransferase</fullName>
        <ecNumber evidence="7">2.3.1.9</ecNumber>
    </submittedName>
</protein>
<dbReference type="PIRSF" id="PIRSF000429">
    <property type="entry name" value="Ac-CoA_Ac_transf"/>
    <property type="match status" value="1"/>
</dbReference>
<dbReference type="PROSITE" id="PS00737">
    <property type="entry name" value="THIOLASE_2"/>
    <property type="match status" value="1"/>
</dbReference>
<evidence type="ECO:0000313" key="8">
    <source>
        <dbReference type="Proteomes" id="UP000722989"/>
    </source>
</evidence>
<sequence>MAEAFIVGAVRTPIGKRGGGLSAVHPADLGAHALRGLIVRTGVDPARIDDVLWGCVGQVGPQASNVGRITALSAGLPESVPGTTLDRQCGSSQQALHFAAQAVMSGTQDLVVAGGVEVMSQVPIASPTTIGLGAGMAHPRSGNGWAERYGDQEISQFRGAELIAAKWGLTREAMEAYAVESHRRAIEAIEQGLFDDEILPYGDVTRDEGPRPGTTPETLATLQPLREDGRLTAALASQISDGAAALLVASERAVREQGLTPLARVHTMTVVGSDPVYMLTGPIPATERLLARAGVALSDIGAFEVNEAFASVPMAWLQETGADPARTNPQGGAIALGHPLGGTGARLLTTLVHRMRRENLRYGMQTMCEGGGMANATLLELV</sequence>
<dbReference type="InterPro" id="IPR020613">
    <property type="entry name" value="Thiolase_CS"/>
</dbReference>
<dbReference type="EMBL" id="JAATVY010000014">
    <property type="protein sequence ID" value="NJC71886.1"/>
    <property type="molecule type" value="Genomic_DNA"/>
</dbReference>
<dbReference type="Pfam" id="PF00108">
    <property type="entry name" value="Thiolase_N"/>
    <property type="match status" value="1"/>
</dbReference>
<dbReference type="CDD" id="cd00751">
    <property type="entry name" value="thiolase"/>
    <property type="match status" value="1"/>
</dbReference>
<keyword evidence="8" id="KW-1185">Reference proteome</keyword>
<evidence type="ECO:0000256" key="3">
    <source>
        <dbReference type="ARBA" id="ARBA00023315"/>
    </source>
</evidence>
<keyword evidence="3 4" id="KW-0012">Acyltransferase</keyword>
<dbReference type="InterPro" id="IPR020617">
    <property type="entry name" value="Thiolase_C"/>
</dbReference>
<dbReference type="NCBIfam" id="NF005865">
    <property type="entry name" value="PRK07801.1"/>
    <property type="match status" value="1"/>
</dbReference>
<comment type="caution">
    <text evidence="7">The sequence shown here is derived from an EMBL/GenBank/DDBJ whole genome shotgun (WGS) entry which is preliminary data.</text>
</comment>
<accession>A0ABX0Y0L0</accession>
<dbReference type="Proteomes" id="UP000722989">
    <property type="component" value="Unassembled WGS sequence"/>
</dbReference>
<dbReference type="Gene3D" id="3.40.47.10">
    <property type="match status" value="1"/>
</dbReference>
<dbReference type="Pfam" id="PF02803">
    <property type="entry name" value="Thiolase_C"/>
    <property type="match status" value="1"/>
</dbReference>
<feature type="domain" description="Thiolase N-terminal" evidence="5">
    <location>
        <begin position="5"/>
        <end position="251"/>
    </location>
</feature>
<dbReference type="SUPFAM" id="SSF53901">
    <property type="entry name" value="Thiolase-like"/>
    <property type="match status" value="2"/>
</dbReference>
<dbReference type="RefSeq" id="WP_167926790.1">
    <property type="nucleotide sequence ID" value="NZ_JAATVY010000014.1"/>
</dbReference>
<reference evidence="7 8" key="1">
    <citation type="submission" date="2020-03" db="EMBL/GenBank/DDBJ databases">
        <title>WGS of the type strain of Planosporangium spp.</title>
        <authorList>
            <person name="Thawai C."/>
        </authorList>
    </citation>
    <scope>NUCLEOTIDE SEQUENCE [LARGE SCALE GENOMIC DNA]</scope>
    <source>
        <strain evidence="7 8">TBRC 5610</strain>
    </source>
</reference>
<evidence type="ECO:0000256" key="2">
    <source>
        <dbReference type="ARBA" id="ARBA00022679"/>
    </source>
</evidence>
<dbReference type="InterPro" id="IPR002155">
    <property type="entry name" value="Thiolase"/>
</dbReference>
<gene>
    <name evidence="7" type="ORF">HC031_19495</name>
</gene>
<dbReference type="NCBIfam" id="TIGR01930">
    <property type="entry name" value="AcCoA-C-Actrans"/>
    <property type="match status" value="1"/>
</dbReference>
<dbReference type="PANTHER" id="PTHR43365">
    <property type="entry name" value="BLR7806 PROTEIN"/>
    <property type="match status" value="1"/>
</dbReference>
<feature type="domain" description="Thiolase C-terminal" evidence="6">
    <location>
        <begin position="259"/>
        <end position="380"/>
    </location>
</feature>
<dbReference type="InterPro" id="IPR020616">
    <property type="entry name" value="Thiolase_N"/>
</dbReference>
<dbReference type="PANTHER" id="PTHR43365:SF1">
    <property type="entry name" value="ACETYL-COA C-ACYLTRANSFERASE"/>
    <property type="match status" value="1"/>
</dbReference>
<comment type="similarity">
    <text evidence="1 4">Belongs to the thiolase-like superfamily. Thiolase family.</text>
</comment>
<dbReference type="InterPro" id="IPR016039">
    <property type="entry name" value="Thiolase-like"/>
</dbReference>
<evidence type="ECO:0000259" key="5">
    <source>
        <dbReference type="Pfam" id="PF00108"/>
    </source>
</evidence>
<evidence type="ECO:0000259" key="6">
    <source>
        <dbReference type="Pfam" id="PF02803"/>
    </source>
</evidence>